<reference evidence="3 4" key="1">
    <citation type="submission" date="2020-10" db="EMBL/GenBank/DDBJ databases">
        <title>Eggerthella sp. nov., isolated from human feces.</title>
        <authorList>
            <person name="Yajun G."/>
        </authorList>
    </citation>
    <scope>NUCLEOTIDE SEQUENCE [LARGE SCALE GENOMIC DNA]</scope>
    <source>
        <strain evidence="3 4">HF-1101</strain>
    </source>
</reference>
<dbReference type="EMBL" id="CP063310">
    <property type="protein sequence ID" value="QOS69638.1"/>
    <property type="molecule type" value="Genomic_DNA"/>
</dbReference>
<evidence type="ECO:0000313" key="3">
    <source>
        <dbReference type="EMBL" id="QOS69638.1"/>
    </source>
</evidence>
<proteinExistence type="predicted"/>
<dbReference type="KEGG" id="egd:GS424_007330"/>
<evidence type="ECO:0000313" key="4">
    <source>
        <dbReference type="Proteomes" id="UP000478463"/>
    </source>
</evidence>
<keyword evidence="2" id="KW-1133">Transmembrane helix</keyword>
<keyword evidence="2" id="KW-0812">Transmembrane</keyword>
<protein>
    <submittedName>
        <fullName evidence="3">Uncharacterized protein</fullName>
    </submittedName>
</protein>
<feature type="compositionally biased region" description="Basic and acidic residues" evidence="1">
    <location>
        <begin position="115"/>
        <end position="125"/>
    </location>
</feature>
<evidence type="ECO:0000256" key="1">
    <source>
        <dbReference type="SAM" id="MobiDB-lite"/>
    </source>
</evidence>
<evidence type="ECO:0000256" key="2">
    <source>
        <dbReference type="SAM" id="Phobius"/>
    </source>
</evidence>
<feature type="region of interest" description="Disordered" evidence="1">
    <location>
        <begin position="91"/>
        <end position="125"/>
    </location>
</feature>
<feature type="compositionally biased region" description="Acidic residues" evidence="1">
    <location>
        <begin position="94"/>
        <end position="114"/>
    </location>
</feature>
<dbReference type="RefSeq" id="WP_160941756.1">
    <property type="nucleotide sequence ID" value="NZ_CP063310.1"/>
</dbReference>
<sequence>MKARKRPAVPAFAVASYAAGGILTACFVLAAVATWANVSAQLAQGVPVQGNELAIANAVLSGCASYAAFAFLAFAAGTLYRGLDRRAAIAPGDGDGDAPAEPEADEDAFWDEDARDAGTPDDGRAEDVEAFVRSADLNRVFGARQTVTLDQALKGVYVR</sequence>
<dbReference type="Proteomes" id="UP000478463">
    <property type="component" value="Chromosome"/>
</dbReference>
<accession>A0A6L7IR94</accession>
<dbReference type="AlphaFoldDB" id="A0A6L7IR94"/>
<keyword evidence="2" id="KW-0472">Membrane</keyword>
<dbReference type="PROSITE" id="PS51257">
    <property type="entry name" value="PROKAR_LIPOPROTEIN"/>
    <property type="match status" value="1"/>
</dbReference>
<name>A0A6L7IR94_9ACTN</name>
<feature type="transmembrane region" description="Helical" evidence="2">
    <location>
        <begin position="55"/>
        <end position="76"/>
    </location>
</feature>
<feature type="transmembrane region" description="Helical" evidence="2">
    <location>
        <begin position="12"/>
        <end position="35"/>
    </location>
</feature>
<organism evidence="3 4">
    <name type="scientific">Eggerthella guodeyinii</name>
    <dbReference type="NCBI Taxonomy" id="2690837"/>
    <lineage>
        <taxon>Bacteria</taxon>
        <taxon>Bacillati</taxon>
        <taxon>Actinomycetota</taxon>
        <taxon>Coriobacteriia</taxon>
        <taxon>Eggerthellales</taxon>
        <taxon>Eggerthellaceae</taxon>
        <taxon>Eggerthella</taxon>
    </lineage>
</organism>
<gene>
    <name evidence="3" type="ORF">GS424_007330</name>
</gene>